<dbReference type="InterPro" id="IPR020003">
    <property type="entry name" value="ATPase_a/bsu_AS"/>
</dbReference>
<keyword evidence="11 12" id="KW-0066">ATP synthesis</keyword>
<dbReference type="SUPFAM" id="SSF47917">
    <property type="entry name" value="C-terminal domain of alpha and beta subunits of F1 ATP synthase"/>
    <property type="match status" value="1"/>
</dbReference>
<feature type="domain" description="AAA+ ATPase" evidence="13">
    <location>
        <begin position="145"/>
        <end position="330"/>
    </location>
</feature>
<dbReference type="PANTHER" id="PTHR15184:SF71">
    <property type="entry name" value="ATP SYNTHASE SUBUNIT BETA, MITOCHONDRIAL"/>
    <property type="match status" value="1"/>
</dbReference>
<evidence type="ECO:0000256" key="9">
    <source>
        <dbReference type="ARBA" id="ARBA00023136"/>
    </source>
</evidence>
<evidence type="ECO:0000313" key="14">
    <source>
        <dbReference type="EMBL" id="OGI61237.1"/>
    </source>
</evidence>
<dbReference type="CDD" id="cd01133">
    <property type="entry name" value="F1-ATPase_beta_CD"/>
    <property type="match status" value="1"/>
</dbReference>
<dbReference type="GO" id="GO:0005524">
    <property type="term" value="F:ATP binding"/>
    <property type="evidence" value="ECO:0007669"/>
    <property type="project" value="UniProtKB-UniRule"/>
</dbReference>
<evidence type="ECO:0000256" key="2">
    <source>
        <dbReference type="ARBA" id="ARBA00008936"/>
    </source>
</evidence>
<sequence length="454" mass="49445">MKTIGTIKRIIGPVVDVDFGNEEEFLPNIYTALEVKKREKKIILETEQHLGGGVVRAVAMDSTDGLARGMEVASTGVPISVPVGEATLGRIFNVLGEVIDDGKAIEKSQKLPIHRNAPEYVKQSTKIEILETGIKVIDLICPVLKGGKVGLFGGAGVGKTVVIQELIHNIASNHGGYSVFAGVGERTREGNDLYHEMKESGVLPKVAMVFGQMNEPPGARLRVALSALTMAEHFRDAEGKDVLLFIDNIFRFTQAGSEVSALLGRIPSAVGYQPTLSTEMGILQERITSTDKGSVTSVQAVYVPADDLTDPAPATTFAHLDSTVVLNRSLSEIGIYPAVDPLDSSSTILDPNIVGKEHYDVSREVQRVLQRYKDLQDIIAILGMEELSVVDKELVARARKIQKFLSQPFFVAEVFTGTKGVYVPLSETIRSFKEILEGQHDDKPENDFYMRGAL</sequence>
<organism evidence="14 15">
    <name type="scientific">Candidatus Nomurabacteria bacterium RIFCSPHIGHO2_01_FULL_38_19</name>
    <dbReference type="NCBI Taxonomy" id="1801732"/>
    <lineage>
        <taxon>Bacteria</taxon>
        <taxon>Candidatus Nomuraibacteriota</taxon>
    </lineage>
</organism>
<dbReference type="GO" id="GO:0005886">
    <property type="term" value="C:plasma membrane"/>
    <property type="evidence" value="ECO:0007669"/>
    <property type="project" value="UniProtKB-SubCell"/>
</dbReference>
<comment type="similarity">
    <text evidence="2 12">Belongs to the ATPase alpha/beta chains family.</text>
</comment>
<dbReference type="InterPro" id="IPR024034">
    <property type="entry name" value="ATPase_F1/V1_b/a_C"/>
</dbReference>
<reference evidence="14 15" key="1">
    <citation type="journal article" date="2016" name="Nat. Commun.">
        <title>Thousands of microbial genomes shed light on interconnected biogeochemical processes in an aquifer system.</title>
        <authorList>
            <person name="Anantharaman K."/>
            <person name="Brown C.T."/>
            <person name="Hug L.A."/>
            <person name="Sharon I."/>
            <person name="Castelle C.J."/>
            <person name="Probst A.J."/>
            <person name="Thomas B.C."/>
            <person name="Singh A."/>
            <person name="Wilkins M.J."/>
            <person name="Karaoz U."/>
            <person name="Brodie E.L."/>
            <person name="Williams K.H."/>
            <person name="Hubbard S.S."/>
            <person name="Banfield J.F."/>
        </authorList>
    </citation>
    <scope>NUCLEOTIDE SEQUENCE [LARGE SCALE GENOMIC DNA]</scope>
</reference>
<keyword evidence="4 12" id="KW-0547">Nucleotide-binding</keyword>
<dbReference type="CDD" id="cd18115">
    <property type="entry name" value="ATP-synt_F1_beta_N"/>
    <property type="match status" value="1"/>
</dbReference>
<keyword evidence="6 12" id="KW-0067">ATP-binding</keyword>
<comment type="subcellular location">
    <subcellularLocation>
        <location evidence="12">Cell membrane</location>
        <topology evidence="12">Peripheral membrane protein</topology>
    </subcellularLocation>
    <subcellularLocation>
        <location evidence="1">Membrane</location>
        <topology evidence="1">Peripheral membrane protein</topology>
    </subcellularLocation>
</comment>
<evidence type="ECO:0000256" key="4">
    <source>
        <dbReference type="ARBA" id="ARBA00022741"/>
    </source>
</evidence>
<evidence type="ECO:0000259" key="13">
    <source>
        <dbReference type="SMART" id="SM00382"/>
    </source>
</evidence>
<dbReference type="Pfam" id="PF02874">
    <property type="entry name" value="ATP-synt_ab_N"/>
    <property type="match status" value="1"/>
</dbReference>
<dbReference type="AlphaFoldDB" id="A0A1F6UV10"/>
<dbReference type="FunFam" id="1.10.1140.10:FF:000005">
    <property type="entry name" value="ATP synthase subunit beta"/>
    <property type="match status" value="1"/>
</dbReference>
<evidence type="ECO:0000256" key="3">
    <source>
        <dbReference type="ARBA" id="ARBA00022448"/>
    </source>
</evidence>
<gene>
    <name evidence="12" type="primary">atpD</name>
    <name evidence="14" type="ORF">A2814_00515</name>
</gene>
<proteinExistence type="inferred from homology"/>
<keyword evidence="10 12" id="KW-0139">CF(1)</keyword>
<dbReference type="CDD" id="cd18110">
    <property type="entry name" value="ATP-synt_F1_beta_C"/>
    <property type="match status" value="1"/>
</dbReference>
<accession>A0A1F6UV10</accession>
<dbReference type="Pfam" id="PF00006">
    <property type="entry name" value="ATP-synt_ab"/>
    <property type="match status" value="1"/>
</dbReference>
<dbReference type="NCBIfam" id="TIGR01039">
    <property type="entry name" value="atpD"/>
    <property type="match status" value="1"/>
</dbReference>
<dbReference type="FunFam" id="3.40.50.300:FF:000004">
    <property type="entry name" value="ATP synthase subunit beta"/>
    <property type="match status" value="1"/>
</dbReference>
<dbReference type="SMART" id="SM00382">
    <property type="entry name" value="AAA"/>
    <property type="match status" value="1"/>
</dbReference>
<dbReference type="GO" id="GO:0045259">
    <property type="term" value="C:proton-transporting ATP synthase complex"/>
    <property type="evidence" value="ECO:0007669"/>
    <property type="project" value="UniProtKB-KW"/>
</dbReference>
<keyword evidence="5 12" id="KW-0375">Hydrogen ion transport</keyword>
<evidence type="ECO:0000256" key="8">
    <source>
        <dbReference type="ARBA" id="ARBA00023065"/>
    </source>
</evidence>
<evidence type="ECO:0000256" key="7">
    <source>
        <dbReference type="ARBA" id="ARBA00022967"/>
    </source>
</evidence>
<evidence type="ECO:0000256" key="12">
    <source>
        <dbReference type="HAMAP-Rule" id="MF_01347"/>
    </source>
</evidence>
<dbReference type="Pfam" id="PF22919">
    <property type="entry name" value="ATP-synt_VA_C"/>
    <property type="match status" value="1"/>
</dbReference>
<dbReference type="InterPro" id="IPR005722">
    <property type="entry name" value="ATP_synth_F1_bsu"/>
</dbReference>
<comment type="caution">
    <text evidence="14">The sequence shown here is derived from an EMBL/GenBank/DDBJ whole genome shotgun (WGS) entry which is preliminary data.</text>
</comment>
<comment type="function">
    <text evidence="12">Produces ATP from ADP in the presence of a proton gradient across the membrane. The catalytic sites are hosted primarily by the beta subunits.</text>
</comment>
<dbReference type="EC" id="7.1.2.2" evidence="12"/>
<evidence type="ECO:0000313" key="15">
    <source>
        <dbReference type="Proteomes" id="UP000177869"/>
    </source>
</evidence>
<evidence type="ECO:0000256" key="5">
    <source>
        <dbReference type="ARBA" id="ARBA00022781"/>
    </source>
</evidence>
<dbReference type="EMBL" id="MFTI01000002">
    <property type="protein sequence ID" value="OGI61237.1"/>
    <property type="molecule type" value="Genomic_DNA"/>
</dbReference>
<dbReference type="Proteomes" id="UP000177869">
    <property type="component" value="Unassembled WGS sequence"/>
</dbReference>
<dbReference type="InterPro" id="IPR027417">
    <property type="entry name" value="P-loop_NTPase"/>
</dbReference>
<dbReference type="InterPro" id="IPR003593">
    <property type="entry name" value="AAA+_ATPase"/>
</dbReference>
<dbReference type="SUPFAM" id="SSF50615">
    <property type="entry name" value="N-terminal domain of alpha and beta subunits of F1 ATP synthase"/>
    <property type="match status" value="1"/>
</dbReference>
<dbReference type="InterPro" id="IPR000194">
    <property type="entry name" value="ATPase_F1/V1/A1_a/bsu_nucl-bd"/>
</dbReference>
<keyword evidence="7 12" id="KW-1278">Translocase</keyword>
<keyword evidence="3 12" id="KW-0813">Transport</keyword>
<keyword evidence="12" id="KW-1003">Cell membrane</keyword>
<evidence type="ECO:0000256" key="10">
    <source>
        <dbReference type="ARBA" id="ARBA00023196"/>
    </source>
</evidence>
<comment type="catalytic activity">
    <reaction evidence="12">
        <text>ATP + H2O + 4 H(+)(in) = ADP + phosphate + 5 H(+)(out)</text>
        <dbReference type="Rhea" id="RHEA:57720"/>
        <dbReference type="ChEBI" id="CHEBI:15377"/>
        <dbReference type="ChEBI" id="CHEBI:15378"/>
        <dbReference type="ChEBI" id="CHEBI:30616"/>
        <dbReference type="ChEBI" id="CHEBI:43474"/>
        <dbReference type="ChEBI" id="CHEBI:456216"/>
        <dbReference type="EC" id="7.1.2.2"/>
    </reaction>
</comment>
<dbReference type="PROSITE" id="PS00152">
    <property type="entry name" value="ATPASE_ALPHA_BETA"/>
    <property type="match status" value="1"/>
</dbReference>
<feature type="binding site" evidence="12">
    <location>
        <begin position="153"/>
        <end position="160"/>
    </location>
    <ligand>
        <name>ATP</name>
        <dbReference type="ChEBI" id="CHEBI:30616"/>
    </ligand>
</feature>
<dbReference type="InterPro" id="IPR004100">
    <property type="entry name" value="ATPase_F1/V1/A1_a/bsu_N"/>
</dbReference>
<keyword evidence="9 12" id="KW-0472">Membrane</keyword>
<evidence type="ECO:0000256" key="6">
    <source>
        <dbReference type="ARBA" id="ARBA00022840"/>
    </source>
</evidence>
<evidence type="ECO:0000256" key="1">
    <source>
        <dbReference type="ARBA" id="ARBA00004170"/>
    </source>
</evidence>
<dbReference type="Gene3D" id="1.10.1140.10">
    <property type="entry name" value="Bovine Mitochondrial F1-atpase, Atp Synthase Beta Chain, Chain D, domain 3"/>
    <property type="match status" value="1"/>
</dbReference>
<dbReference type="Gene3D" id="2.40.10.170">
    <property type="match status" value="1"/>
</dbReference>
<dbReference type="Gene3D" id="3.40.50.300">
    <property type="entry name" value="P-loop containing nucleotide triphosphate hydrolases"/>
    <property type="match status" value="1"/>
</dbReference>
<keyword evidence="8 12" id="KW-0406">Ion transport</keyword>
<dbReference type="SUPFAM" id="SSF52540">
    <property type="entry name" value="P-loop containing nucleoside triphosphate hydrolases"/>
    <property type="match status" value="1"/>
</dbReference>
<dbReference type="STRING" id="1801732.A2814_00515"/>
<protein>
    <recommendedName>
        <fullName evidence="12">ATP synthase subunit beta</fullName>
        <ecNumber evidence="12">7.1.2.2</ecNumber>
    </recommendedName>
    <alternativeName>
        <fullName evidence="12">ATP synthase F1 sector subunit beta</fullName>
    </alternativeName>
    <alternativeName>
        <fullName evidence="12">F-ATPase subunit beta</fullName>
    </alternativeName>
</protein>
<dbReference type="GO" id="GO:0046933">
    <property type="term" value="F:proton-transporting ATP synthase activity, rotational mechanism"/>
    <property type="evidence" value="ECO:0007669"/>
    <property type="project" value="UniProtKB-UniRule"/>
</dbReference>
<dbReference type="InterPro" id="IPR055190">
    <property type="entry name" value="ATP-synt_VA_C"/>
</dbReference>
<dbReference type="InterPro" id="IPR050053">
    <property type="entry name" value="ATPase_alpha/beta_chains"/>
</dbReference>
<dbReference type="HAMAP" id="MF_01347">
    <property type="entry name" value="ATP_synth_beta_bact"/>
    <property type="match status" value="1"/>
</dbReference>
<dbReference type="PANTHER" id="PTHR15184">
    <property type="entry name" value="ATP SYNTHASE"/>
    <property type="match status" value="1"/>
</dbReference>
<dbReference type="InterPro" id="IPR036121">
    <property type="entry name" value="ATPase_F1/V1/A1_a/bsu_N_sf"/>
</dbReference>
<name>A0A1F6UV10_9BACT</name>
<evidence type="ECO:0000256" key="11">
    <source>
        <dbReference type="ARBA" id="ARBA00023310"/>
    </source>
</evidence>